<organism evidence="1">
    <name type="scientific">uncultured Sphingomonas sp</name>
    <dbReference type="NCBI Taxonomy" id="158754"/>
    <lineage>
        <taxon>Bacteria</taxon>
        <taxon>Pseudomonadati</taxon>
        <taxon>Pseudomonadota</taxon>
        <taxon>Alphaproteobacteria</taxon>
        <taxon>Sphingomonadales</taxon>
        <taxon>Sphingomonadaceae</taxon>
        <taxon>Sphingomonas</taxon>
        <taxon>environmental samples</taxon>
    </lineage>
</organism>
<proteinExistence type="predicted"/>
<name>A0A6J4S7H9_9SPHN</name>
<gene>
    <name evidence="1" type="ORF">AVDCRST_MAG09-47</name>
</gene>
<protein>
    <submittedName>
        <fullName evidence="1">Uncharacterized protein</fullName>
    </submittedName>
</protein>
<sequence>MRPANPTTGVSRGLLGALVLALSALLARGLPF</sequence>
<dbReference type="EMBL" id="CADCVZ010000004">
    <property type="protein sequence ID" value="CAA9491347.1"/>
    <property type="molecule type" value="Genomic_DNA"/>
</dbReference>
<evidence type="ECO:0000313" key="1">
    <source>
        <dbReference type="EMBL" id="CAA9491347.1"/>
    </source>
</evidence>
<dbReference type="AlphaFoldDB" id="A0A6J4S7H9"/>
<reference evidence="1" key="1">
    <citation type="submission" date="2020-02" db="EMBL/GenBank/DDBJ databases">
        <authorList>
            <person name="Meier V. D."/>
        </authorList>
    </citation>
    <scope>NUCLEOTIDE SEQUENCE</scope>
    <source>
        <strain evidence="1">AVDCRST_MAG09</strain>
    </source>
</reference>
<accession>A0A6J4S7H9</accession>